<evidence type="ECO:0000313" key="4">
    <source>
        <dbReference type="Proteomes" id="UP000012063"/>
    </source>
</evidence>
<dbReference type="PANTHER" id="PTHR45947">
    <property type="entry name" value="SULFOQUINOVOSYL TRANSFERASE SQD2"/>
    <property type="match status" value="1"/>
</dbReference>
<dbReference type="OrthoDB" id="9811902at2"/>
<protein>
    <submittedName>
        <fullName evidence="3">Probable glycosyl transferase</fullName>
        <ecNumber evidence="3">2.4.-.-</ecNumber>
    </submittedName>
</protein>
<reference evidence="4" key="1">
    <citation type="journal article" date="2013" name="Genome Announc.">
        <title>Genome Sequence of Halanaerobium saccharolyticum subsp. saccharolyticum Strain DSM 6643T, a Halophilic Hydrogen-Producing Bacterium.</title>
        <authorList>
            <person name="Kivisto A."/>
            <person name="Larjo A."/>
            <person name="Ciranna A."/>
            <person name="Santala V."/>
            <person name="Roos C."/>
            <person name="Karp M."/>
        </authorList>
    </citation>
    <scope>NUCLEOTIDE SEQUENCE [LARGE SCALE GENOMIC DNA]</scope>
    <source>
        <strain evidence="4">DSM 6643</strain>
    </source>
</reference>
<dbReference type="PANTHER" id="PTHR45947:SF3">
    <property type="entry name" value="SULFOQUINOVOSYL TRANSFERASE SQD2"/>
    <property type="match status" value="1"/>
</dbReference>
<feature type="domain" description="Glycosyl transferase family 1" evidence="1">
    <location>
        <begin position="215"/>
        <end position="383"/>
    </location>
</feature>
<dbReference type="CDD" id="cd03794">
    <property type="entry name" value="GT4_WbuB-like"/>
    <property type="match status" value="1"/>
</dbReference>
<dbReference type="InterPro" id="IPR028098">
    <property type="entry name" value="Glyco_trans_4-like_N"/>
</dbReference>
<keyword evidence="4" id="KW-1185">Reference proteome</keyword>
<proteinExistence type="predicted"/>
<gene>
    <name evidence="3" type="ORF">HSACCH_02436</name>
</gene>
<dbReference type="RefSeq" id="WP_005490244.1">
    <property type="nucleotide sequence ID" value="NZ_CAUI01000023.1"/>
</dbReference>
<evidence type="ECO:0000313" key="3">
    <source>
        <dbReference type="EMBL" id="CCU80934.1"/>
    </source>
</evidence>
<feature type="domain" description="Glycosyltransferase subfamily 4-like N-terminal" evidence="2">
    <location>
        <begin position="20"/>
        <end position="205"/>
    </location>
</feature>
<dbReference type="Pfam" id="PF13439">
    <property type="entry name" value="Glyco_transf_4"/>
    <property type="match status" value="1"/>
</dbReference>
<dbReference type="InterPro" id="IPR001296">
    <property type="entry name" value="Glyco_trans_1"/>
</dbReference>
<comment type="caution">
    <text evidence="3">The sequence shown here is derived from an EMBL/GenBank/DDBJ whole genome shotgun (WGS) entry which is preliminary data.</text>
</comment>
<dbReference type="eggNOG" id="COG0438">
    <property type="taxonomic scope" value="Bacteria"/>
</dbReference>
<dbReference type="Gene3D" id="3.40.50.2000">
    <property type="entry name" value="Glycogen Phosphorylase B"/>
    <property type="match status" value="2"/>
</dbReference>
<dbReference type="SUPFAM" id="SSF53756">
    <property type="entry name" value="UDP-Glycosyltransferase/glycogen phosphorylase"/>
    <property type="match status" value="1"/>
</dbReference>
<organism evidence="3 4">
    <name type="scientific">Halanaerobium saccharolyticum subsp. saccharolyticum DSM 6643</name>
    <dbReference type="NCBI Taxonomy" id="1293054"/>
    <lineage>
        <taxon>Bacteria</taxon>
        <taxon>Bacillati</taxon>
        <taxon>Bacillota</taxon>
        <taxon>Clostridia</taxon>
        <taxon>Halanaerobiales</taxon>
        <taxon>Halanaerobiaceae</taxon>
        <taxon>Halanaerobium</taxon>
    </lineage>
</organism>
<dbReference type="GO" id="GO:0016758">
    <property type="term" value="F:hexosyltransferase activity"/>
    <property type="evidence" value="ECO:0007669"/>
    <property type="project" value="TreeGrafter"/>
</dbReference>
<keyword evidence="3" id="KW-0328">Glycosyltransferase</keyword>
<dbReference type="AlphaFoldDB" id="M5E333"/>
<keyword evidence="3" id="KW-0808">Transferase</keyword>
<dbReference type="Pfam" id="PF00534">
    <property type="entry name" value="Glycos_transf_1"/>
    <property type="match status" value="1"/>
</dbReference>
<evidence type="ECO:0000259" key="2">
    <source>
        <dbReference type="Pfam" id="PF13439"/>
    </source>
</evidence>
<dbReference type="InParanoid" id="M5E333"/>
<dbReference type="STRING" id="1293054.HSACCH_02436"/>
<dbReference type="EMBL" id="CAUI01000023">
    <property type="protein sequence ID" value="CCU80934.1"/>
    <property type="molecule type" value="Genomic_DNA"/>
</dbReference>
<name>M5E333_9FIRM</name>
<evidence type="ECO:0000259" key="1">
    <source>
        <dbReference type="Pfam" id="PF00534"/>
    </source>
</evidence>
<accession>M5E333</accession>
<dbReference type="EC" id="2.4.-.-" evidence="3"/>
<dbReference type="Proteomes" id="UP000012063">
    <property type="component" value="Unassembled WGS sequence"/>
</dbReference>
<sequence length="409" mass="46707">MKIGFLTHYFPPEIGAPSARIYEMAKNWVKSGHQVKAVTCFPNHPTGEIPEEYEGLKFKKEEMDGIEVYRNYVYATPNKGFIKKVFNHLSFMFSSVLFSLRKIGEIDITVVSSPTFFSIFSGYLFSLIKRTPFILEIRDLWPAAIVELGVLKNKFIISVLEAIELFFYRSADKIVVVTRSFKENLISRGIEAEKIEVITNGVDINFFKNKSQNQELLEKYNLEDKFIVEYIGAHGLSQALDKIIYAAEKLKEYEDIHFVFVGEGAEKEKIMDLSEELELNNITFISQKPKEMMPKFYNIADICLVPLKDVELFETFIPSKIFEIMACEKPIVASLSGETKNILDEAQSAVTVEPENIDQIAAAILEIKNNPQKVEEMGKNGREFVVENYSRSSLADKYLNVMNQAIEGK</sequence>
<dbReference type="InterPro" id="IPR050194">
    <property type="entry name" value="Glycosyltransferase_grp1"/>
</dbReference>